<dbReference type="InterPro" id="IPR053959">
    <property type="entry name" value="YvlB/LiaX_N"/>
</dbReference>
<dbReference type="OrthoDB" id="2240743at2"/>
<proteinExistence type="predicted"/>
<dbReference type="Pfam" id="PF13349">
    <property type="entry name" value="DUF4097"/>
    <property type="match status" value="1"/>
</dbReference>
<dbReference type="Gene3D" id="2.160.20.120">
    <property type="match status" value="1"/>
</dbReference>
<evidence type="ECO:0000313" key="5">
    <source>
        <dbReference type="Proteomes" id="UP000044136"/>
    </source>
</evidence>
<protein>
    <submittedName>
        <fullName evidence="4">Uncharacterized protein</fullName>
    </submittedName>
</protein>
<feature type="compositionally biased region" description="Basic and acidic residues" evidence="1">
    <location>
        <begin position="33"/>
        <end position="47"/>
    </location>
</feature>
<dbReference type="EMBL" id="CCSE01000001">
    <property type="protein sequence ID" value="CDZ99074.1"/>
    <property type="molecule type" value="Genomic_DNA"/>
</dbReference>
<reference evidence="4 5" key="1">
    <citation type="submission" date="2014-07" db="EMBL/GenBank/DDBJ databases">
        <authorList>
            <person name="Urmite Genomes Urmite Genomes"/>
        </authorList>
    </citation>
    <scope>NUCLEOTIDE SEQUENCE [LARGE SCALE GENOMIC DNA]</scope>
    <source>
        <strain evidence="4 5">13MG44_air</strain>
    </source>
</reference>
<name>A0A078LYH6_9STAP</name>
<feature type="domain" description="DUF4097" evidence="2">
    <location>
        <begin position="134"/>
        <end position="342"/>
    </location>
</feature>
<accession>A0A078LYH6</accession>
<dbReference type="RefSeq" id="WP_035807511.1">
    <property type="nucleotide sequence ID" value="NZ_CCSE01000001.1"/>
</dbReference>
<dbReference type="HOGENOM" id="CLU_719196_0_0_9"/>
<dbReference type="eggNOG" id="COG3595">
    <property type="taxonomic scope" value="Bacteria"/>
</dbReference>
<dbReference type="Proteomes" id="UP000044136">
    <property type="component" value="Unassembled WGS sequence"/>
</dbReference>
<dbReference type="AlphaFoldDB" id="A0A078LYH6"/>
<organism evidence="4 5">
    <name type="scientific">Jeotgalicoccus saudimassiliensis</name>
    <dbReference type="NCBI Taxonomy" id="1461582"/>
    <lineage>
        <taxon>Bacteria</taxon>
        <taxon>Bacillati</taxon>
        <taxon>Bacillota</taxon>
        <taxon>Bacilli</taxon>
        <taxon>Bacillales</taxon>
        <taxon>Staphylococcaceae</taxon>
        <taxon>Jeotgalicoccus</taxon>
    </lineage>
</organism>
<dbReference type="Pfam" id="PF22746">
    <property type="entry name" value="SHOCT-like_DUF2089-C"/>
    <property type="match status" value="1"/>
</dbReference>
<feature type="domain" description="YvlB/LiaX N-terminal" evidence="3">
    <location>
        <begin position="4"/>
        <end position="32"/>
    </location>
</feature>
<keyword evidence="5" id="KW-1185">Reference proteome</keyword>
<dbReference type="STRING" id="1461582.BN1048_00193"/>
<evidence type="ECO:0000313" key="4">
    <source>
        <dbReference type="EMBL" id="CDZ99074.1"/>
    </source>
</evidence>
<gene>
    <name evidence="4" type="ORF">BN1048_00193</name>
</gene>
<evidence type="ECO:0000259" key="3">
    <source>
        <dbReference type="Pfam" id="PF22746"/>
    </source>
</evidence>
<dbReference type="InterPro" id="IPR025164">
    <property type="entry name" value="Toastrack_DUF4097"/>
</dbReference>
<evidence type="ECO:0000256" key="1">
    <source>
        <dbReference type="SAM" id="MobiDB-lite"/>
    </source>
</evidence>
<feature type="region of interest" description="Disordered" evidence="1">
    <location>
        <begin position="24"/>
        <end position="55"/>
    </location>
</feature>
<sequence length="384" mass="42347">MDSKERILKMLEEGKITSEEAIELMSAMNGKSDQGKHEQKSSAEREPSGGTDSGSGLFGDYVGQFVDEFNKYVNKDKVNDAYTNVKGKFSTGRQTKQMFDGLEKAFDSVGSSFDSVFSQGPKNRLIETVDQPFNSISVDIANGNVELKPAERGDVVKFEVTPFYRKLDTKKNYFQDIICDVKNDELVIVSDVKSARVNVVIEVTAETLRRIILSTSNGNVKISDKAFTDLTVDLLNGDIELDHLDAKNAFVRTSRGSIKVTEGQYKGIEIVSMLGTIMTDNLDAKTIDISSNGSVNIALKKETEEATINSNMGSINISVPNGRELEGRLSTVLGQINYPPELDARYMKQQDIGFKELMLVNNTDEPGMFLEVGTKVGSVTLHRS</sequence>
<evidence type="ECO:0000259" key="2">
    <source>
        <dbReference type="Pfam" id="PF13349"/>
    </source>
</evidence>